<keyword evidence="2" id="KW-1185">Reference proteome</keyword>
<dbReference type="STRING" id="133383.A0A1R0H318"/>
<name>A0A1R0H318_9FUNG</name>
<reference evidence="1 2" key="1">
    <citation type="journal article" date="2016" name="Mol. Biol. Evol.">
        <title>Genome-Wide Survey of Gut Fungi (Harpellales) Reveals the First Horizontally Transferred Ubiquitin Gene from a Mosquito Host.</title>
        <authorList>
            <person name="Wang Y."/>
            <person name="White M.M."/>
            <person name="Kvist S."/>
            <person name="Moncalvo J.M."/>
        </authorList>
    </citation>
    <scope>NUCLEOTIDE SEQUENCE [LARGE SCALE GENOMIC DNA]</scope>
    <source>
        <strain evidence="1 2">ALG-7-W6</strain>
    </source>
</reference>
<dbReference type="EMBL" id="LSSL01000863">
    <property type="protein sequence ID" value="OLY83527.1"/>
    <property type="molecule type" value="Genomic_DNA"/>
</dbReference>
<gene>
    <name evidence="1" type="ORF">AYI68_g2332</name>
</gene>
<proteinExistence type="predicted"/>
<accession>A0A1R0H318</accession>
<evidence type="ECO:0000313" key="1">
    <source>
        <dbReference type="EMBL" id="OLY83527.1"/>
    </source>
</evidence>
<organism evidence="1 2">
    <name type="scientific">Smittium mucronatum</name>
    <dbReference type="NCBI Taxonomy" id="133383"/>
    <lineage>
        <taxon>Eukaryota</taxon>
        <taxon>Fungi</taxon>
        <taxon>Fungi incertae sedis</taxon>
        <taxon>Zoopagomycota</taxon>
        <taxon>Kickxellomycotina</taxon>
        <taxon>Harpellomycetes</taxon>
        <taxon>Harpellales</taxon>
        <taxon>Legeriomycetaceae</taxon>
        <taxon>Smittium</taxon>
    </lineage>
</organism>
<comment type="caution">
    <text evidence="1">The sequence shown here is derived from an EMBL/GenBank/DDBJ whole genome shotgun (WGS) entry which is preliminary data.</text>
</comment>
<evidence type="ECO:0000313" key="2">
    <source>
        <dbReference type="Proteomes" id="UP000187455"/>
    </source>
</evidence>
<sequence>MVRVRLHQTQIALDQIHRLLALPSEILNLKDSGKVVEASSKLKEAKDLVIQLGSLNENSKSNYLFSSSQNGSFDLNHSLQFIEQPLNIDGNNKAKLFWNKILEKFDDLDSGLVLEGKKRLRKSISEKKFETCKVWMQFFEKLGSIIDAENIYIEEKQSELLSVWNGIYNSDSSSTTSTEASNQIVLMGSLRLYFSKITDFYDSEIEFCEMAGINDPEELVLRPLISTSQNLEGSYSN</sequence>
<dbReference type="AlphaFoldDB" id="A0A1R0H318"/>
<dbReference type="Proteomes" id="UP000187455">
    <property type="component" value="Unassembled WGS sequence"/>
</dbReference>
<protein>
    <submittedName>
        <fullName evidence="1">Uncharacterized protein</fullName>
    </submittedName>
</protein>